<accession>U3A2G2</accession>
<evidence type="ECO:0000313" key="2">
    <source>
        <dbReference type="Proteomes" id="UP000016568"/>
    </source>
</evidence>
<dbReference type="EMBL" id="BASZ01000004">
    <property type="protein sequence ID" value="GAD48943.1"/>
    <property type="molecule type" value="Genomic_DNA"/>
</dbReference>
<reference evidence="1 2" key="1">
    <citation type="submission" date="2013-09" db="EMBL/GenBank/DDBJ databases">
        <title>Whole genome shotgun sequence of Novosphingobium tardaugens NBRC 16725.</title>
        <authorList>
            <person name="Isaki S."/>
            <person name="Hosoyama A."/>
            <person name="Tsuchikane K."/>
            <person name="Katsumata H."/>
            <person name="Ando Y."/>
            <person name="Yamazaki S."/>
            <person name="Fujita N."/>
        </authorList>
    </citation>
    <scope>NUCLEOTIDE SEQUENCE [LARGE SCALE GENOMIC DNA]</scope>
    <source>
        <strain evidence="1 2">NBRC 16725</strain>
    </source>
</reference>
<name>U3A2G2_9SPHN</name>
<sequence length="189" mass="20922">MKDNHIVRHNLPVYATVALALFLAGRGMLRAEEAPTLPYMPVTEEHGDRTQDHPVVQNGAHNADAQYQQARLRWLADCRQRFGINNAGDRATGRRFSDKRKRLADTASKEAQAYCEDYLARATYSAAAYPNAYPASIYPSATAQTAGHAIGLPHAQGYSGYGPFMMVPTWVAVPAKQVERIREVVDYGD</sequence>
<protein>
    <submittedName>
        <fullName evidence="1">Uncharacterized protein</fullName>
    </submittedName>
</protein>
<proteinExistence type="predicted"/>
<comment type="caution">
    <text evidence="1">The sequence shown here is derived from an EMBL/GenBank/DDBJ whole genome shotgun (WGS) entry which is preliminary data.</text>
</comment>
<gene>
    <name evidence="1" type="ORF">NT2_04_03560</name>
</gene>
<organism evidence="1 2">
    <name type="scientific">Caenibius tardaugens NBRC 16725</name>
    <dbReference type="NCBI Taxonomy" id="1219035"/>
    <lineage>
        <taxon>Bacteria</taxon>
        <taxon>Pseudomonadati</taxon>
        <taxon>Pseudomonadota</taxon>
        <taxon>Alphaproteobacteria</taxon>
        <taxon>Sphingomonadales</taxon>
        <taxon>Erythrobacteraceae</taxon>
        <taxon>Caenibius</taxon>
    </lineage>
</organism>
<dbReference type="AlphaFoldDB" id="U3A2G2"/>
<evidence type="ECO:0000313" key="1">
    <source>
        <dbReference type="EMBL" id="GAD48943.1"/>
    </source>
</evidence>
<keyword evidence="2" id="KW-1185">Reference proteome</keyword>
<dbReference type="Proteomes" id="UP000016568">
    <property type="component" value="Unassembled WGS sequence"/>
</dbReference>